<keyword evidence="3 5" id="KW-1133">Transmembrane helix</keyword>
<organism evidence="7 8">
    <name type="scientific">Alsobacter ponti</name>
    <dbReference type="NCBI Taxonomy" id="2962936"/>
    <lineage>
        <taxon>Bacteria</taxon>
        <taxon>Pseudomonadati</taxon>
        <taxon>Pseudomonadota</taxon>
        <taxon>Alphaproteobacteria</taxon>
        <taxon>Hyphomicrobiales</taxon>
        <taxon>Alsobacteraceae</taxon>
        <taxon>Alsobacter</taxon>
    </lineage>
</organism>
<evidence type="ECO:0000313" key="7">
    <source>
        <dbReference type="EMBL" id="MCP8939742.1"/>
    </source>
</evidence>
<dbReference type="Pfam" id="PF01957">
    <property type="entry name" value="NfeD"/>
    <property type="match status" value="1"/>
</dbReference>
<dbReference type="InterPro" id="IPR052165">
    <property type="entry name" value="Membrane_assoc_protease"/>
</dbReference>
<dbReference type="Proteomes" id="UP001205890">
    <property type="component" value="Unassembled WGS sequence"/>
</dbReference>
<evidence type="ECO:0000313" key="8">
    <source>
        <dbReference type="Proteomes" id="UP001205890"/>
    </source>
</evidence>
<dbReference type="InterPro" id="IPR012340">
    <property type="entry name" value="NA-bd_OB-fold"/>
</dbReference>
<feature type="transmembrane region" description="Helical" evidence="5">
    <location>
        <begin position="6"/>
        <end position="24"/>
    </location>
</feature>
<name>A0ABT1LE18_9HYPH</name>
<evidence type="ECO:0000256" key="1">
    <source>
        <dbReference type="ARBA" id="ARBA00004141"/>
    </source>
</evidence>
<keyword evidence="8" id="KW-1185">Reference proteome</keyword>
<dbReference type="EMBL" id="JANCLU010000014">
    <property type="protein sequence ID" value="MCP8939742.1"/>
    <property type="molecule type" value="Genomic_DNA"/>
</dbReference>
<evidence type="ECO:0000256" key="5">
    <source>
        <dbReference type="SAM" id="Phobius"/>
    </source>
</evidence>
<sequence length="148" mass="15885">MTLADIVALGPWAWFIAGLLLMALEILAPGAFMLWLGLAAVATGLVASVVDMSWQITVLVFAALSLASVLVGRRILRERRPRTGETALNNRSAKIVGRTFVLDAPIEQGRGRVKVDDTVWRVEGPDLPQGARIRVTGVDGTLLKVAEA</sequence>
<evidence type="ECO:0000256" key="4">
    <source>
        <dbReference type="ARBA" id="ARBA00023136"/>
    </source>
</evidence>
<dbReference type="RefSeq" id="WP_254743650.1">
    <property type="nucleotide sequence ID" value="NZ_JANCLU010000014.1"/>
</dbReference>
<dbReference type="InterPro" id="IPR002810">
    <property type="entry name" value="NfeD-like_C"/>
</dbReference>
<proteinExistence type="predicted"/>
<evidence type="ECO:0000256" key="2">
    <source>
        <dbReference type="ARBA" id="ARBA00022692"/>
    </source>
</evidence>
<dbReference type="PANTHER" id="PTHR33507:SF3">
    <property type="entry name" value="INNER MEMBRANE PROTEIN YBBJ"/>
    <property type="match status" value="1"/>
</dbReference>
<gene>
    <name evidence="7" type="ORF">NK718_14530</name>
</gene>
<dbReference type="PANTHER" id="PTHR33507">
    <property type="entry name" value="INNER MEMBRANE PROTEIN YBBJ"/>
    <property type="match status" value="1"/>
</dbReference>
<feature type="transmembrane region" description="Helical" evidence="5">
    <location>
        <begin position="56"/>
        <end position="76"/>
    </location>
</feature>
<protein>
    <submittedName>
        <fullName evidence="7">NfeD family protein</fullName>
    </submittedName>
</protein>
<comment type="caution">
    <text evidence="7">The sequence shown here is derived from an EMBL/GenBank/DDBJ whole genome shotgun (WGS) entry which is preliminary data.</text>
</comment>
<evidence type="ECO:0000256" key="3">
    <source>
        <dbReference type="ARBA" id="ARBA00022989"/>
    </source>
</evidence>
<evidence type="ECO:0000259" key="6">
    <source>
        <dbReference type="Pfam" id="PF01957"/>
    </source>
</evidence>
<dbReference type="Gene3D" id="2.40.50.140">
    <property type="entry name" value="Nucleic acid-binding proteins"/>
    <property type="match status" value="1"/>
</dbReference>
<keyword evidence="4 5" id="KW-0472">Membrane</keyword>
<keyword evidence="2 5" id="KW-0812">Transmembrane</keyword>
<reference evidence="7 8" key="1">
    <citation type="submission" date="2022-07" db="EMBL/GenBank/DDBJ databases">
        <authorList>
            <person name="Li W.-J."/>
            <person name="Deng Q.-Q."/>
        </authorList>
    </citation>
    <scope>NUCLEOTIDE SEQUENCE [LARGE SCALE GENOMIC DNA]</scope>
    <source>
        <strain evidence="7 8">SYSU M60028</strain>
    </source>
</reference>
<comment type="subcellular location">
    <subcellularLocation>
        <location evidence="1">Membrane</location>
        <topology evidence="1">Multi-pass membrane protein</topology>
    </subcellularLocation>
</comment>
<accession>A0ABT1LE18</accession>
<feature type="domain" description="NfeD-like C-terminal" evidence="6">
    <location>
        <begin position="94"/>
        <end position="146"/>
    </location>
</feature>